<feature type="transmembrane region" description="Helical" evidence="9">
    <location>
        <begin position="143"/>
        <end position="165"/>
    </location>
</feature>
<evidence type="ECO:0000256" key="4">
    <source>
        <dbReference type="ARBA" id="ARBA00022679"/>
    </source>
</evidence>
<evidence type="ECO:0000313" key="11">
    <source>
        <dbReference type="EMBL" id="SUZ30407.1"/>
    </source>
</evidence>
<keyword evidence="11" id="KW-0449">Lipoprotein</keyword>
<dbReference type="Pfam" id="PF00795">
    <property type="entry name" value="CN_hydrolase"/>
    <property type="match status" value="1"/>
</dbReference>
<keyword evidence="12" id="KW-1185">Reference proteome</keyword>
<proteinExistence type="inferred from homology"/>
<dbReference type="PANTHER" id="PTHR38686">
    <property type="entry name" value="APOLIPOPROTEIN N-ACYLTRANSFERASE"/>
    <property type="match status" value="1"/>
</dbReference>
<evidence type="ECO:0000256" key="9">
    <source>
        <dbReference type="HAMAP-Rule" id="MF_01148"/>
    </source>
</evidence>
<evidence type="ECO:0000256" key="2">
    <source>
        <dbReference type="ARBA" id="ARBA00010065"/>
    </source>
</evidence>
<dbReference type="AlphaFoldDB" id="A0A3B0MGY8"/>
<evidence type="ECO:0000256" key="5">
    <source>
        <dbReference type="ARBA" id="ARBA00022692"/>
    </source>
</evidence>
<keyword evidence="8 9" id="KW-0012">Acyltransferase</keyword>
<dbReference type="EMBL" id="UIHC01000001">
    <property type="protein sequence ID" value="SUZ30407.1"/>
    <property type="molecule type" value="Genomic_DNA"/>
</dbReference>
<evidence type="ECO:0000256" key="1">
    <source>
        <dbReference type="ARBA" id="ARBA00004651"/>
    </source>
</evidence>
<dbReference type="SUPFAM" id="SSF56317">
    <property type="entry name" value="Carbon-nitrogen hydrolase"/>
    <property type="match status" value="1"/>
</dbReference>
<keyword evidence="4 9" id="KW-0808">Transferase</keyword>
<dbReference type="GO" id="GO:0042158">
    <property type="term" value="P:lipoprotein biosynthetic process"/>
    <property type="evidence" value="ECO:0007669"/>
    <property type="project" value="UniProtKB-UniRule"/>
</dbReference>
<dbReference type="PROSITE" id="PS50263">
    <property type="entry name" value="CN_HYDROLASE"/>
    <property type="match status" value="1"/>
</dbReference>
<dbReference type="Gene3D" id="3.60.110.10">
    <property type="entry name" value="Carbon-nitrogen hydrolase"/>
    <property type="match status" value="1"/>
</dbReference>
<feature type="transmembrane region" description="Helical" evidence="9">
    <location>
        <begin position="109"/>
        <end position="131"/>
    </location>
</feature>
<comment type="similarity">
    <text evidence="2 9">Belongs to the CN hydrolase family. Apolipoprotein N-acyltransferase subfamily.</text>
</comment>
<dbReference type="OrthoDB" id="9804277at2"/>
<sequence>MMPKPRLLAAPVLGAVMALGHAPLGWWWATILAGAMVFALMPAAPRAAAVWLWLAGLGYFGLALVWIVQPFFIDPAAHGWMAPFALVLMAGGMALFWGGAGLAAGFGHLAVATLFLALELLRGFVLTGFPWAMLGHVLIETPLVQLSSLGGAGLLSSVVLVAALLAAIPRTWRGRMAGGAAAAVAIAGAWGWGALRVPAELANTNASVRLVQPNAPQAEKWDQGRALLFFERMLAQTSAAAPVPPALVLWPETSVPFLLDFPGAAFGMMANAARTHGADTQIGFGVQRLDDGRYYNSLALLDTSATVGQIYDKHHLVPFGEYVPFADWIAGSPVGGLAAQALQGYSAGPGPRTLELGPLGRALPLICYEAIFPRHTRVTPRPDWLLQVTNDAWFGTVSGPYQHLAQARLRAVEQGLPLLRSANTGVSAGFDGYGRSLGQLALGVDGFIDIPVPPALSPTPYARWGDWPVWGAICLLGIGAVARKRLSG</sequence>
<protein>
    <recommendedName>
        <fullName evidence="9">Apolipoprotein N-acyltransferase</fullName>
        <shortName evidence="9">ALP N-acyltransferase</shortName>
        <ecNumber evidence="9">2.3.1.269</ecNumber>
    </recommendedName>
</protein>
<keyword evidence="5 9" id="KW-0812">Transmembrane</keyword>
<evidence type="ECO:0000259" key="10">
    <source>
        <dbReference type="PROSITE" id="PS50263"/>
    </source>
</evidence>
<feature type="transmembrane region" description="Helical" evidence="9">
    <location>
        <begin position="79"/>
        <end position="97"/>
    </location>
</feature>
<accession>A0A3B0MGY8</accession>
<dbReference type="CDD" id="cd07571">
    <property type="entry name" value="ALP_N-acyl_transferase"/>
    <property type="match status" value="1"/>
</dbReference>
<evidence type="ECO:0000256" key="6">
    <source>
        <dbReference type="ARBA" id="ARBA00022989"/>
    </source>
</evidence>
<dbReference type="InterPro" id="IPR045378">
    <property type="entry name" value="LNT_N"/>
</dbReference>
<comment type="catalytic activity">
    <reaction evidence="9">
        <text>N-terminal S-1,2-diacyl-sn-glyceryl-L-cysteinyl-[lipoprotein] + a glycerophospholipid = N-acyl-S-1,2-diacyl-sn-glyceryl-L-cysteinyl-[lipoprotein] + a 2-acyl-sn-glycero-3-phospholipid + H(+)</text>
        <dbReference type="Rhea" id="RHEA:48228"/>
        <dbReference type="Rhea" id="RHEA-COMP:14681"/>
        <dbReference type="Rhea" id="RHEA-COMP:14684"/>
        <dbReference type="ChEBI" id="CHEBI:15378"/>
        <dbReference type="ChEBI" id="CHEBI:136912"/>
        <dbReference type="ChEBI" id="CHEBI:140656"/>
        <dbReference type="ChEBI" id="CHEBI:140657"/>
        <dbReference type="ChEBI" id="CHEBI:140660"/>
        <dbReference type="EC" id="2.3.1.269"/>
    </reaction>
</comment>
<dbReference type="GO" id="GO:0005886">
    <property type="term" value="C:plasma membrane"/>
    <property type="evidence" value="ECO:0007669"/>
    <property type="project" value="UniProtKB-SubCell"/>
</dbReference>
<keyword evidence="3 9" id="KW-1003">Cell membrane</keyword>
<dbReference type="NCBIfam" id="TIGR00546">
    <property type="entry name" value="lnt"/>
    <property type="match status" value="1"/>
</dbReference>
<dbReference type="Pfam" id="PF20154">
    <property type="entry name" value="LNT_N"/>
    <property type="match status" value="1"/>
</dbReference>
<feature type="transmembrane region" description="Helical" evidence="9">
    <location>
        <begin position="177"/>
        <end position="195"/>
    </location>
</feature>
<dbReference type="RefSeq" id="WP_121092717.1">
    <property type="nucleotide sequence ID" value="NZ_UIHC01000001.1"/>
</dbReference>
<dbReference type="EC" id="2.3.1.269" evidence="9"/>
<reference evidence="12" key="1">
    <citation type="submission" date="2018-08" db="EMBL/GenBank/DDBJ databases">
        <authorList>
            <person name="Rodrigo-Torres L."/>
            <person name="Arahal R. D."/>
            <person name="Lucena T."/>
        </authorList>
    </citation>
    <scope>NUCLEOTIDE SEQUENCE [LARGE SCALE GENOMIC DNA]</scope>
    <source>
        <strain evidence="12">CECT 7235</strain>
    </source>
</reference>
<name>A0A3B0MGY8_9RHOB</name>
<keyword evidence="7 9" id="KW-0472">Membrane</keyword>
<dbReference type="InterPro" id="IPR004563">
    <property type="entry name" value="Apolipo_AcylTrfase"/>
</dbReference>
<dbReference type="InterPro" id="IPR036526">
    <property type="entry name" value="C-N_Hydrolase_sf"/>
</dbReference>
<evidence type="ECO:0000313" key="12">
    <source>
        <dbReference type="Proteomes" id="UP000272908"/>
    </source>
</evidence>
<organism evidence="11 12">
    <name type="scientific">Roseinatronobacter ekhonensis</name>
    <dbReference type="NCBI Taxonomy" id="254356"/>
    <lineage>
        <taxon>Bacteria</taxon>
        <taxon>Pseudomonadati</taxon>
        <taxon>Pseudomonadota</taxon>
        <taxon>Alphaproteobacteria</taxon>
        <taxon>Rhodobacterales</taxon>
        <taxon>Paracoccaceae</taxon>
        <taxon>Roseinatronobacter</taxon>
    </lineage>
</organism>
<comment type="function">
    <text evidence="9">Catalyzes the phospholipid dependent N-acylation of the N-terminal cysteine of apolipoprotein, the last step in lipoprotein maturation.</text>
</comment>
<feature type="transmembrane region" description="Helical" evidence="9">
    <location>
        <begin position="28"/>
        <end position="44"/>
    </location>
</feature>
<evidence type="ECO:0000256" key="3">
    <source>
        <dbReference type="ARBA" id="ARBA00022475"/>
    </source>
</evidence>
<dbReference type="InterPro" id="IPR003010">
    <property type="entry name" value="C-N_Hydrolase"/>
</dbReference>
<comment type="pathway">
    <text evidence="9">Protein modification; lipoprotein biosynthesis (N-acyl transfer).</text>
</comment>
<keyword evidence="6 9" id="KW-1133">Transmembrane helix</keyword>
<gene>
    <name evidence="9 11" type="primary">lnt</name>
    <name evidence="11" type="ORF">ROE7235_00128</name>
</gene>
<comment type="subcellular location">
    <subcellularLocation>
        <location evidence="1 9">Cell membrane</location>
        <topology evidence="1 9">Multi-pass membrane protein</topology>
    </subcellularLocation>
</comment>
<evidence type="ECO:0000256" key="7">
    <source>
        <dbReference type="ARBA" id="ARBA00023136"/>
    </source>
</evidence>
<dbReference type="Proteomes" id="UP000272908">
    <property type="component" value="Unassembled WGS sequence"/>
</dbReference>
<dbReference type="GO" id="GO:0016410">
    <property type="term" value="F:N-acyltransferase activity"/>
    <property type="evidence" value="ECO:0007669"/>
    <property type="project" value="UniProtKB-UniRule"/>
</dbReference>
<dbReference type="PANTHER" id="PTHR38686:SF1">
    <property type="entry name" value="APOLIPOPROTEIN N-ACYLTRANSFERASE"/>
    <property type="match status" value="1"/>
</dbReference>
<dbReference type="UniPathway" id="UPA00666"/>
<feature type="domain" description="CN hydrolase" evidence="10">
    <location>
        <begin position="211"/>
        <end position="454"/>
    </location>
</feature>
<evidence type="ECO:0000256" key="8">
    <source>
        <dbReference type="ARBA" id="ARBA00023315"/>
    </source>
</evidence>
<feature type="transmembrane region" description="Helical" evidence="9">
    <location>
        <begin position="51"/>
        <end position="73"/>
    </location>
</feature>
<dbReference type="HAMAP" id="MF_01148">
    <property type="entry name" value="Lnt"/>
    <property type="match status" value="1"/>
</dbReference>